<organism evidence="1 2">
    <name type="scientific">Pontibacter populi</name>
    <dbReference type="NCBI Taxonomy" id="890055"/>
    <lineage>
        <taxon>Bacteria</taxon>
        <taxon>Pseudomonadati</taxon>
        <taxon>Bacteroidota</taxon>
        <taxon>Cytophagia</taxon>
        <taxon>Cytophagales</taxon>
        <taxon>Hymenobacteraceae</taxon>
        <taxon>Pontibacter</taxon>
    </lineage>
</organism>
<evidence type="ECO:0000313" key="1">
    <source>
        <dbReference type="EMBL" id="MER2999156.1"/>
    </source>
</evidence>
<reference evidence="1 2" key="1">
    <citation type="submission" date="2024-06" db="EMBL/GenBank/DDBJ databases">
        <title>Pontibacter populi HYL7-15.</title>
        <authorList>
            <person name="Kim M.K."/>
        </authorList>
    </citation>
    <scope>NUCLEOTIDE SEQUENCE [LARGE SCALE GENOMIC DNA]</scope>
    <source>
        <strain evidence="1 2">HYL7-15</strain>
    </source>
</reference>
<dbReference type="Proteomes" id="UP001476807">
    <property type="component" value="Unassembled WGS sequence"/>
</dbReference>
<keyword evidence="2" id="KW-1185">Reference proteome</keyword>
<gene>
    <name evidence="1" type="ORF">ABS362_16515</name>
</gene>
<dbReference type="EMBL" id="JBEOKT010000019">
    <property type="protein sequence ID" value="MER2999156.1"/>
    <property type="molecule type" value="Genomic_DNA"/>
</dbReference>
<comment type="caution">
    <text evidence="1">The sequence shown here is derived from an EMBL/GenBank/DDBJ whole genome shotgun (WGS) entry which is preliminary data.</text>
</comment>
<dbReference type="RefSeq" id="WP_350413773.1">
    <property type="nucleotide sequence ID" value="NZ_JBEOKT010000019.1"/>
</dbReference>
<accession>A0ABV1RXM6</accession>
<proteinExistence type="predicted"/>
<name>A0ABV1RXM6_9BACT</name>
<protein>
    <submittedName>
        <fullName evidence="1">Uncharacterized protein</fullName>
    </submittedName>
</protein>
<sequence>MKNSLLLFLSIMLLLFGIQKSSILPSVAEMKQVILAKSCSHTKQGFKKPCARKCIKHQSHSEPKGAATTVTDCGQQVYAVAPAGGQNSFYQPYLIRTTIVSDSRQLLSPFLETDHAPPRLS</sequence>
<evidence type="ECO:0000313" key="2">
    <source>
        <dbReference type="Proteomes" id="UP001476807"/>
    </source>
</evidence>